<feature type="domain" description="NAD-dependent epimerase/dehydratase" evidence="1">
    <location>
        <begin position="6"/>
        <end position="230"/>
    </location>
</feature>
<organism evidence="2 3">
    <name type="scientific">Vasconcelosia minhoensis LEGE 07310</name>
    <dbReference type="NCBI Taxonomy" id="915328"/>
    <lineage>
        <taxon>Bacteria</taxon>
        <taxon>Bacillati</taxon>
        <taxon>Cyanobacteriota</taxon>
        <taxon>Cyanophyceae</taxon>
        <taxon>Nodosilineales</taxon>
        <taxon>Cymatolegaceae</taxon>
        <taxon>Vasconcelosia</taxon>
        <taxon>Vasconcelosia minhoensis</taxon>
    </lineage>
</organism>
<sequence>MGKTCLVTGGLGFIGQYVVQTLLERGETVRILDLAVPEQPIEGVDYVQGSITDRAVVESAIADTQWVFHLAANAGLWSAQKQTFLTVNQVGTRNIMTAAQAAGVDRVIHTSTESILKTDRAKSPDLIDESVRLTFDDMVGAYCQGKFLAEQEAFAAAERGLPVVIVNPTIPIGPRDRNLTPPSRMILGFLNGDYPAFLNSTLNLVDARDVAMGHILAAEKGRVGERYLLGHTHLELRELLQILTKLTGLSMPQRQVPYWLALTVSRVQEFIADYITHRPPAAPLTGVRLAGSPIRFDSRKAHQELGFHGRPVEESLADAIGWYAERGWLKRQPTRCVDQLTSA</sequence>
<dbReference type="Gene3D" id="3.40.50.720">
    <property type="entry name" value="NAD(P)-binding Rossmann-like Domain"/>
    <property type="match status" value="1"/>
</dbReference>
<accession>A0A8J7AP88</accession>
<dbReference type="RefSeq" id="WP_193908973.1">
    <property type="nucleotide sequence ID" value="NZ_JADEXG010000040.1"/>
</dbReference>
<dbReference type="PANTHER" id="PTHR48079:SF6">
    <property type="entry name" value="NAD(P)-BINDING DOMAIN-CONTAINING PROTEIN-RELATED"/>
    <property type="match status" value="1"/>
</dbReference>
<evidence type="ECO:0000259" key="1">
    <source>
        <dbReference type="Pfam" id="PF01370"/>
    </source>
</evidence>
<dbReference type="InterPro" id="IPR036291">
    <property type="entry name" value="NAD(P)-bd_dom_sf"/>
</dbReference>
<dbReference type="EMBL" id="JADEXG010000040">
    <property type="protein sequence ID" value="MBE9078780.1"/>
    <property type="molecule type" value="Genomic_DNA"/>
</dbReference>
<name>A0A8J7AP88_9CYAN</name>
<evidence type="ECO:0000313" key="3">
    <source>
        <dbReference type="Proteomes" id="UP000636505"/>
    </source>
</evidence>
<dbReference type="AlphaFoldDB" id="A0A8J7AP88"/>
<reference evidence="2" key="1">
    <citation type="submission" date="2020-10" db="EMBL/GenBank/DDBJ databases">
        <authorList>
            <person name="Castelo-Branco R."/>
            <person name="Eusebio N."/>
            <person name="Adriana R."/>
            <person name="Vieira A."/>
            <person name="Brugerolle De Fraissinette N."/>
            <person name="Rezende De Castro R."/>
            <person name="Schneider M.P."/>
            <person name="Vasconcelos V."/>
            <person name="Leao P.N."/>
        </authorList>
    </citation>
    <scope>NUCLEOTIDE SEQUENCE</scope>
    <source>
        <strain evidence="2">LEGE 07310</strain>
    </source>
</reference>
<dbReference type="Pfam" id="PF01370">
    <property type="entry name" value="Epimerase"/>
    <property type="match status" value="1"/>
</dbReference>
<gene>
    <name evidence="2" type="ORF">IQ241_15995</name>
</gene>
<dbReference type="InterPro" id="IPR001509">
    <property type="entry name" value="Epimerase_deHydtase"/>
</dbReference>
<keyword evidence="3" id="KW-1185">Reference proteome</keyword>
<comment type="caution">
    <text evidence="2">The sequence shown here is derived from an EMBL/GenBank/DDBJ whole genome shotgun (WGS) entry which is preliminary data.</text>
</comment>
<dbReference type="InterPro" id="IPR051783">
    <property type="entry name" value="NAD(P)-dependent_oxidoreduct"/>
</dbReference>
<dbReference type="PANTHER" id="PTHR48079">
    <property type="entry name" value="PROTEIN YEEZ"/>
    <property type="match status" value="1"/>
</dbReference>
<dbReference type="Proteomes" id="UP000636505">
    <property type="component" value="Unassembled WGS sequence"/>
</dbReference>
<proteinExistence type="predicted"/>
<evidence type="ECO:0000313" key="2">
    <source>
        <dbReference type="EMBL" id="MBE9078780.1"/>
    </source>
</evidence>
<protein>
    <submittedName>
        <fullName evidence="2">NAD-dependent epimerase/dehydratase family protein</fullName>
    </submittedName>
</protein>
<dbReference type="SUPFAM" id="SSF51735">
    <property type="entry name" value="NAD(P)-binding Rossmann-fold domains"/>
    <property type="match status" value="1"/>
</dbReference>
<dbReference type="GO" id="GO:0004029">
    <property type="term" value="F:aldehyde dehydrogenase (NAD+) activity"/>
    <property type="evidence" value="ECO:0007669"/>
    <property type="project" value="TreeGrafter"/>
</dbReference>
<dbReference type="GO" id="GO:0005737">
    <property type="term" value="C:cytoplasm"/>
    <property type="evidence" value="ECO:0007669"/>
    <property type="project" value="TreeGrafter"/>
</dbReference>